<name>A0A183S8I5_SCHSO</name>
<dbReference type="WBParaSite" id="SSLN_0000055801-mRNA-1">
    <property type="protein sequence ID" value="SSLN_0000055801-mRNA-1"/>
    <property type="gene ID" value="SSLN_0000055801"/>
</dbReference>
<protein>
    <submittedName>
        <fullName evidence="1">Reverse transcriptase domain-containing protein</fullName>
    </submittedName>
</protein>
<evidence type="ECO:0000313" key="1">
    <source>
        <dbReference type="WBParaSite" id="SSLN_0000055801-mRNA-1"/>
    </source>
</evidence>
<organism evidence="1">
    <name type="scientific">Schistocephalus solidus</name>
    <name type="common">Tapeworm</name>
    <dbReference type="NCBI Taxonomy" id="70667"/>
    <lineage>
        <taxon>Eukaryota</taxon>
        <taxon>Metazoa</taxon>
        <taxon>Spiralia</taxon>
        <taxon>Lophotrochozoa</taxon>
        <taxon>Platyhelminthes</taxon>
        <taxon>Cestoda</taxon>
        <taxon>Eucestoda</taxon>
        <taxon>Diphyllobothriidea</taxon>
        <taxon>Diphyllobothriidae</taxon>
        <taxon>Schistocephalus</taxon>
    </lineage>
</organism>
<proteinExistence type="predicted"/>
<accession>A0A183S8I5</accession>
<dbReference type="AlphaFoldDB" id="A0A183S8I5"/>
<dbReference type="PANTHER" id="PTHR33332">
    <property type="entry name" value="REVERSE TRANSCRIPTASE DOMAIN-CONTAINING PROTEIN"/>
    <property type="match status" value="1"/>
</dbReference>
<reference evidence="1" key="1">
    <citation type="submission" date="2016-06" db="UniProtKB">
        <authorList>
            <consortium name="WormBaseParasite"/>
        </authorList>
    </citation>
    <scope>IDENTIFICATION</scope>
</reference>
<sequence length="72" mass="7814">LIGRSQIVRLGDQQSAEVAVECGVPQGSVLGPILFLIYINDCVPGLDCDTAMFADEIKLWEVIHNAADEENL</sequence>